<gene>
    <name evidence="2" type="ORF">ACH49W_35575</name>
</gene>
<sequence length="90" mass="9779">MIRYSTDLVAWIEDNLPELDDARHHPWQATPPSRPGAITAGIDLRIHSPGKPDRTTSIALSAEPLDNPTGEATHTETAGSRPHPATRPAR</sequence>
<protein>
    <submittedName>
        <fullName evidence="2">Uncharacterized protein</fullName>
    </submittedName>
</protein>
<accession>A0ABW7XC15</accession>
<feature type="compositionally biased region" description="Basic and acidic residues" evidence="1">
    <location>
        <begin position="44"/>
        <end position="54"/>
    </location>
</feature>
<dbReference type="RefSeq" id="WP_397096311.1">
    <property type="nucleotide sequence ID" value="NZ_JBIRYO010000051.1"/>
</dbReference>
<dbReference type="EMBL" id="JBIRYO010000051">
    <property type="protein sequence ID" value="MFI2478688.1"/>
    <property type="molecule type" value="Genomic_DNA"/>
</dbReference>
<reference evidence="2 3" key="1">
    <citation type="submission" date="2024-10" db="EMBL/GenBank/DDBJ databases">
        <title>The Natural Products Discovery Center: Release of the First 8490 Sequenced Strains for Exploring Actinobacteria Biosynthetic Diversity.</title>
        <authorList>
            <person name="Kalkreuter E."/>
            <person name="Kautsar S.A."/>
            <person name="Yang D."/>
            <person name="Bader C.D."/>
            <person name="Teijaro C.N."/>
            <person name="Fluegel L."/>
            <person name="Davis C.M."/>
            <person name="Simpson J.R."/>
            <person name="Lauterbach L."/>
            <person name="Steele A.D."/>
            <person name="Gui C."/>
            <person name="Meng S."/>
            <person name="Li G."/>
            <person name="Viehrig K."/>
            <person name="Ye F."/>
            <person name="Su P."/>
            <person name="Kiefer A.F."/>
            <person name="Nichols A."/>
            <person name="Cepeda A.J."/>
            <person name="Yan W."/>
            <person name="Fan B."/>
            <person name="Jiang Y."/>
            <person name="Adhikari A."/>
            <person name="Zheng C.-J."/>
            <person name="Schuster L."/>
            <person name="Cowan T.M."/>
            <person name="Smanski M.J."/>
            <person name="Chevrette M.G."/>
            <person name="De Carvalho L.P.S."/>
            <person name="Shen B."/>
        </authorList>
    </citation>
    <scope>NUCLEOTIDE SEQUENCE [LARGE SCALE GENOMIC DNA]</scope>
    <source>
        <strain evidence="2 3">NPDC019275</strain>
    </source>
</reference>
<comment type="caution">
    <text evidence="2">The sequence shown here is derived from an EMBL/GenBank/DDBJ whole genome shotgun (WGS) entry which is preliminary data.</text>
</comment>
<evidence type="ECO:0000313" key="3">
    <source>
        <dbReference type="Proteomes" id="UP001611415"/>
    </source>
</evidence>
<feature type="region of interest" description="Disordered" evidence="1">
    <location>
        <begin position="18"/>
        <end position="90"/>
    </location>
</feature>
<organism evidence="2 3">
    <name type="scientific">Nocardia xishanensis</name>
    <dbReference type="NCBI Taxonomy" id="238964"/>
    <lineage>
        <taxon>Bacteria</taxon>
        <taxon>Bacillati</taxon>
        <taxon>Actinomycetota</taxon>
        <taxon>Actinomycetes</taxon>
        <taxon>Mycobacteriales</taxon>
        <taxon>Nocardiaceae</taxon>
        <taxon>Nocardia</taxon>
    </lineage>
</organism>
<evidence type="ECO:0000256" key="1">
    <source>
        <dbReference type="SAM" id="MobiDB-lite"/>
    </source>
</evidence>
<dbReference type="Proteomes" id="UP001611415">
    <property type="component" value="Unassembled WGS sequence"/>
</dbReference>
<proteinExistence type="predicted"/>
<evidence type="ECO:0000313" key="2">
    <source>
        <dbReference type="EMBL" id="MFI2478688.1"/>
    </source>
</evidence>
<keyword evidence="3" id="KW-1185">Reference proteome</keyword>
<name>A0ABW7XC15_9NOCA</name>